<dbReference type="Proteomes" id="UP000008467">
    <property type="component" value="Chromosome"/>
</dbReference>
<dbReference type="KEGG" id="cle:Clole_3337"/>
<dbReference type="RefSeq" id="WP_013658304.1">
    <property type="nucleotide sequence ID" value="NC_015275.1"/>
</dbReference>
<dbReference type="Pfam" id="PF20456">
    <property type="entry name" value="DUF6709"/>
    <property type="match status" value="1"/>
</dbReference>
<sequence>MEQGLLRKSAIKNNLMWIVILGVICGGLSFFGYQNKDYLKSLIKPIVLQQEENYDEYYEQMLPPITNLDELYILNTYFYLYEQETPSSKERKTDGIYLTQLGNKMIICVYPSTADEDPDVLLTEDMVGYIKNTSEVDRYSELLLEVIKDFNSYYGTDFTEEDFAPKVLYMESKSRLIVNYIVTGAIVIFGLAMIIYLIKYVIYLINFKGMKGIRHLKKYGEITSVIDEIESEQPIYAGKGQMITENWIVSTKLNTCAVKLENIIWVYTKLKGISEVQYYALYIHTKDGDKFVINTLTEMNHTQVLNQLKEMIPWIYYGETSQTHNLWKKQRQIMLDEIEANKKIISLNQIQDTGIEEV</sequence>
<evidence type="ECO:0000313" key="2">
    <source>
        <dbReference type="EMBL" id="ADZ85027.1"/>
    </source>
</evidence>
<dbReference type="EMBL" id="CP002582">
    <property type="protein sequence ID" value="ADZ85027.1"/>
    <property type="molecule type" value="Genomic_DNA"/>
</dbReference>
<keyword evidence="1" id="KW-0812">Transmembrane</keyword>
<evidence type="ECO:0000256" key="1">
    <source>
        <dbReference type="SAM" id="Phobius"/>
    </source>
</evidence>
<accession>F2JR46</accession>
<name>F2JR46_CELLD</name>
<organism evidence="2 3">
    <name type="scientific">Cellulosilyticum lentocellum (strain ATCC 49066 / DSM 5427 / NCIMB 11756 / RHM5)</name>
    <name type="common">Clostridium lentocellum</name>
    <dbReference type="NCBI Taxonomy" id="642492"/>
    <lineage>
        <taxon>Bacteria</taxon>
        <taxon>Bacillati</taxon>
        <taxon>Bacillota</taxon>
        <taxon>Clostridia</taxon>
        <taxon>Lachnospirales</taxon>
        <taxon>Cellulosilyticaceae</taxon>
        <taxon>Cellulosilyticum</taxon>
    </lineage>
</organism>
<dbReference type="HOGENOM" id="CLU_815582_0_0_9"/>
<keyword evidence="1" id="KW-0472">Membrane</keyword>
<reference evidence="2 3" key="1">
    <citation type="journal article" date="2011" name="J. Bacteriol.">
        <title>Complete genome sequence of the cellulose-degrading bacterium Cellulosilyticum lentocellum.</title>
        <authorList>
            <consortium name="US DOE Joint Genome Institute"/>
            <person name="Miller D.A."/>
            <person name="Suen G."/>
            <person name="Bruce D."/>
            <person name="Copeland A."/>
            <person name="Cheng J.F."/>
            <person name="Detter C."/>
            <person name="Goodwin L.A."/>
            <person name="Han C.S."/>
            <person name="Hauser L.J."/>
            <person name="Land M.L."/>
            <person name="Lapidus A."/>
            <person name="Lucas S."/>
            <person name="Meincke L."/>
            <person name="Pitluck S."/>
            <person name="Tapia R."/>
            <person name="Teshima H."/>
            <person name="Woyke T."/>
            <person name="Fox B.G."/>
            <person name="Angert E.R."/>
            <person name="Currie C.R."/>
        </authorList>
    </citation>
    <scope>NUCLEOTIDE SEQUENCE [LARGE SCALE GENOMIC DNA]</scope>
    <source>
        <strain evidence="3">ATCC 49066 / DSM 5427 / NCIMB 11756 / RHM5</strain>
    </source>
</reference>
<keyword evidence="3" id="KW-1185">Reference proteome</keyword>
<evidence type="ECO:0000313" key="3">
    <source>
        <dbReference type="Proteomes" id="UP000008467"/>
    </source>
</evidence>
<feature type="transmembrane region" description="Helical" evidence="1">
    <location>
        <begin position="15"/>
        <end position="33"/>
    </location>
</feature>
<protein>
    <submittedName>
        <fullName evidence="2">Uncharacterized protein</fullName>
    </submittedName>
</protein>
<keyword evidence="1" id="KW-1133">Transmembrane helix</keyword>
<feature type="transmembrane region" description="Helical" evidence="1">
    <location>
        <begin position="176"/>
        <end position="198"/>
    </location>
</feature>
<gene>
    <name evidence="2" type="ordered locus">Clole_3337</name>
</gene>
<proteinExistence type="predicted"/>
<dbReference type="AlphaFoldDB" id="F2JR46"/>
<dbReference type="InterPro" id="IPR046555">
    <property type="entry name" value="DUF6709"/>
</dbReference>